<accession>D7CS92</accession>
<evidence type="ECO:0000256" key="1">
    <source>
        <dbReference type="PROSITE-ProRule" id="PRU00182"/>
    </source>
</evidence>
<evidence type="ECO:0000313" key="4">
    <source>
        <dbReference type="Proteomes" id="UP000000379"/>
    </source>
</evidence>
<evidence type="ECO:0000259" key="2">
    <source>
        <dbReference type="SMART" id="SM00363"/>
    </source>
</evidence>
<dbReference type="Proteomes" id="UP000000379">
    <property type="component" value="Chromosome"/>
</dbReference>
<dbReference type="STRING" id="649638.Trad_0487"/>
<protein>
    <submittedName>
        <fullName evidence="3">RNA-binding S4 domain protein</fullName>
    </submittedName>
</protein>
<dbReference type="EMBL" id="CP002049">
    <property type="protein sequence ID" value="ADI13624.1"/>
    <property type="molecule type" value="Genomic_DNA"/>
</dbReference>
<dbReference type="InterPro" id="IPR002942">
    <property type="entry name" value="S4_RNA-bd"/>
</dbReference>
<dbReference type="InterPro" id="IPR036986">
    <property type="entry name" value="S4_RNA-bd_sf"/>
</dbReference>
<evidence type="ECO:0000313" key="3">
    <source>
        <dbReference type="EMBL" id="ADI13624.1"/>
    </source>
</evidence>
<dbReference type="SMART" id="SM00363">
    <property type="entry name" value="S4"/>
    <property type="match status" value="1"/>
</dbReference>
<dbReference type="Pfam" id="PF13275">
    <property type="entry name" value="S4_2"/>
    <property type="match status" value="1"/>
</dbReference>
<dbReference type="OrthoDB" id="9811532at2"/>
<reference evidence="3 4" key="2">
    <citation type="journal article" date="2011" name="Stand. Genomic Sci.">
        <title>Complete genome sequence of Truepera radiovictrix type strain (RQ-24).</title>
        <authorList>
            <person name="Ivanova N."/>
            <person name="Rohde C."/>
            <person name="Munk C."/>
            <person name="Nolan M."/>
            <person name="Lucas S."/>
            <person name="Del Rio T.G."/>
            <person name="Tice H."/>
            <person name="Deshpande S."/>
            <person name="Cheng J.F."/>
            <person name="Tapia R."/>
            <person name="Han C."/>
            <person name="Goodwin L."/>
            <person name="Pitluck S."/>
            <person name="Liolios K."/>
            <person name="Mavromatis K."/>
            <person name="Mikhailova N."/>
            <person name="Pati A."/>
            <person name="Chen A."/>
            <person name="Palaniappan K."/>
            <person name="Land M."/>
            <person name="Hauser L."/>
            <person name="Chang Y.J."/>
            <person name="Jeffries C.D."/>
            <person name="Brambilla E."/>
            <person name="Rohde M."/>
            <person name="Goker M."/>
            <person name="Tindall B.J."/>
            <person name="Woyke T."/>
            <person name="Bristow J."/>
            <person name="Eisen J.A."/>
            <person name="Markowitz V."/>
            <person name="Hugenholtz P."/>
            <person name="Kyrpides N.C."/>
            <person name="Klenk H.P."/>
            <person name="Lapidus A."/>
        </authorList>
    </citation>
    <scope>NUCLEOTIDE SEQUENCE [LARGE SCALE GENOMIC DNA]</scope>
    <source>
        <strain evidence="4">DSM 17093 / CIP 108686 / LMG 22925 / RQ-24</strain>
    </source>
</reference>
<dbReference type="KEGG" id="tra:Trad_0487"/>
<sequence length="83" mass="9110">MNRPPDTDRFDDPEPTITLNDALKLSGLAQTGGQAKLMIQSGRVRVNGEVETRRKRKLREGDTVTVGDETFVLGLAGELEGDR</sequence>
<dbReference type="RefSeq" id="WP_013177004.1">
    <property type="nucleotide sequence ID" value="NC_014221.1"/>
</dbReference>
<dbReference type="eggNOG" id="COG2501">
    <property type="taxonomic scope" value="Bacteria"/>
</dbReference>
<name>D7CS92_TRURR</name>
<gene>
    <name evidence="3" type="ordered locus">Trad_0487</name>
</gene>
<keyword evidence="1" id="KW-0694">RNA-binding</keyword>
<reference evidence="4" key="1">
    <citation type="submission" date="2010-05" db="EMBL/GenBank/DDBJ databases">
        <title>The complete genome of Truepera radiovictris DSM 17093.</title>
        <authorList>
            <consortium name="US DOE Joint Genome Institute (JGI-PGF)"/>
            <person name="Lucas S."/>
            <person name="Copeland A."/>
            <person name="Lapidus A."/>
            <person name="Glavina del Rio T."/>
            <person name="Dalin E."/>
            <person name="Tice H."/>
            <person name="Bruce D."/>
            <person name="Goodwin L."/>
            <person name="Pitluck S."/>
            <person name="Kyrpides N."/>
            <person name="Mavromatis K."/>
            <person name="Ovchinnikova G."/>
            <person name="Munk A.C."/>
            <person name="Detter J.C."/>
            <person name="Han C."/>
            <person name="Tapia R."/>
            <person name="Land M."/>
            <person name="Hauser L."/>
            <person name="Markowitz V."/>
            <person name="Cheng J.-F."/>
            <person name="Hugenholtz P."/>
            <person name="Woyke T."/>
            <person name="Wu D."/>
            <person name="Tindall B."/>
            <person name="Pomrenke H.G."/>
            <person name="Brambilla E."/>
            <person name="Klenk H.-P."/>
            <person name="Eisen J.A."/>
        </authorList>
    </citation>
    <scope>NUCLEOTIDE SEQUENCE [LARGE SCALE GENOMIC DNA]</scope>
    <source>
        <strain evidence="4">DSM 17093 / CIP 108686 / LMG 22925 / RQ-24</strain>
    </source>
</reference>
<dbReference type="PROSITE" id="PS50889">
    <property type="entry name" value="S4"/>
    <property type="match status" value="1"/>
</dbReference>
<dbReference type="SUPFAM" id="SSF55174">
    <property type="entry name" value="Alpha-L RNA-binding motif"/>
    <property type="match status" value="1"/>
</dbReference>
<dbReference type="GO" id="GO:0003723">
    <property type="term" value="F:RNA binding"/>
    <property type="evidence" value="ECO:0007669"/>
    <property type="project" value="UniProtKB-KW"/>
</dbReference>
<organism evidence="3 4">
    <name type="scientific">Truepera radiovictrix (strain DSM 17093 / CIP 108686 / LMG 22925 / RQ-24)</name>
    <dbReference type="NCBI Taxonomy" id="649638"/>
    <lineage>
        <taxon>Bacteria</taxon>
        <taxon>Thermotogati</taxon>
        <taxon>Deinococcota</taxon>
        <taxon>Deinococci</taxon>
        <taxon>Trueperales</taxon>
        <taxon>Trueperaceae</taxon>
        <taxon>Truepera</taxon>
    </lineage>
</organism>
<dbReference type="AlphaFoldDB" id="D7CS92"/>
<feature type="domain" description="RNA-binding S4" evidence="2">
    <location>
        <begin position="17"/>
        <end position="78"/>
    </location>
</feature>
<keyword evidence="4" id="KW-1185">Reference proteome</keyword>
<dbReference type="Gene3D" id="3.10.290.10">
    <property type="entry name" value="RNA-binding S4 domain"/>
    <property type="match status" value="1"/>
</dbReference>
<dbReference type="HOGENOM" id="CLU_127162_3_2_0"/>
<dbReference type="CDD" id="cd00165">
    <property type="entry name" value="S4"/>
    <property type="match status" value="1"/>
</dbReference>
<proteinExistence type="predicted"/>